<dbReference type="Proteomes" id="UP001221898">
    <property type="component" value="Unassembled WGS sequence"/>
</dbReference>
<organism evidence="1 2">
    <name type="scientific">Aldrovandia affinis</name>
    <dbReference type="NCBI Taxonomy" id="143900"/>
    <lineage>
        <taxon>Eukaryota</taxon>
        <taxon>Metazoa</taxon>
        <taxon>Chordata</taxon>
        <taxon>Craniata</taxon>
        <taxon>Vertebrata</taxon>
        <taxon>Euteleostomi</taxon>
        <taxon>Actinopterygii</taxon>
        <taxon>Neopterygii</taxon>
        <taxon>Teleostei</taxon>
        <taxon>Notacanthiformes</taxon>
        <taxon>Halosauridae</taxon>
        <taxon>Aldrovandia</taxon>
    </lineage>
</organism>
<gene>
    <name evidence="1" type="ORF">AAFF_G00184400</name>
</gene>
<dbReference type="EMBL" id="JAINUG010000246">
    <property type="protein sequence ID" value="KAJ8385578.1"/>
    <property type="molecule type" value="Genomic_DNA"/>
</dbReference>
<accession>A0AAD7RK17</accession>
<name>A0AAD7RK17_9TELE</name>
<sequence length="69" mass="7666">MRGARAGKQNTSGGMLRAPCVMASSYTAMYLQMKLKDPQRQRLGRDIVASARAPCRRLETRLEAFGFTS</sequence>
<evidence type="ECO:0000313" key="2">
    <source>
        <dbReference type="Proteomes" id="UP001221898"/>
    </source>
</evidence>
<proteinExistence type="predicted"/>
<keyword evidence="2" id="KW-1185">Reference proteome</keyword>
<dbReference type="AlphaFoldDB" id="A0AAD7RK17"/>
<protein>
    <submittedName>
        <fullName evidence="1">Uncharacterized protein</fullName>
    </submittedName>
</protein>
<reference evidence="1" key="1">
    <citation type="journal article" date="2023" name="Science">
        <title>Genome structures resolve the early diversification of teleost fishes.</title>
        <authorList>
            <person name="Parey E."/>
            <person name="Louis A."/>
            <person name="Montfort J."/>
            <person name="Bouchez O."/>
            <person name="Roques C."/>
            <person name="Iampietro C."/>
            <person name="Lluch J."/>
            <person name="Castinel A."/>
            <person name="Donnadieu C."/>
            <person name="Desvignes T."/>
            <person name="Floi Bucao C."/>
            <person name="Jouanno E."/>
            <person name="Wen M."/>
            <person name="Mejri S."/>
            <person name="Dirks R."/>
            <person name="Jansen H."/>
            <person name="Henkel C."/>
            <person name="Chen W.J."/>
            <person name="Zahm M."/>
            <person name="Cabau C."/>
            <person name="Klopp C."/>
            <person name="Thompson A.W."/>
            <person name="Robinson-Rechavi M."/>
            <person name="Braasch I."/>
            <person name="Lecointre G."/>
            <person name="Bobe J."/>
            <person name="Postlethwait J.H."/>
            <person name="Berthelot C."/>
            <person name="Roest Crollius H."/>
            <person name="Guiguen Y."/>
        </authorList>
    </citation>
    <scope>NUCLEOTIDE SEQUENCE</scope>
    <source>
        <strain evidence="1">NC1722</strain>
    </source>
</reference>
<comment type="caution">
    <text evidence="1">The sequence shown here is derived from an EMBL/GenBank/DDBJ whole genome shotgun (WGS) entry which is preliminary data.</text>
</comment>
<evidence type="ECO:0000313" key="1">
    <source>
        <dbReference type="EMBL" id="KAJ8385578.1"/>
    </source>
</evidence>